<sequence>MGLVAPQELVVEHVLPPVRALIARRLADRDLTQQQIADRLGVTQAAVSQYLSGDPPGGEIAGHPETTAAVESIAAELAAGDEYAALADLLELIETLEDRGPLCTLHEAESPELEGMSCDLCVRGPDERVAAERETLATVRKAARILAQTGGMAEFVPAVGTNVGSALPGATDPIDVAAIPGRIYAIQGRVEVPANPEFGASRHVARAILAARDVDPAIGGALNLATRDGLFAAARERGIEPLAFDADHEDHLADLRDALVDRGSVPRVVYHPGGFALEPITYVLGSDAVSAARLAADLVVATE</sequence>
<dbReference type="PANTHER" id="PTHR40730:SF5">
    <property type="entry name" value="HTH CRO_C1-TYPE DOMAIN-CONTAINING PROTEIN"/>
    <property type="match status" value="1"/>
</dbReference>
<evidence type="ECO:0000313" key="3">
    <source>
        <dbReference type="Proteomes" id="UP000244727"/>
    </source>
</evidence>
<dbReference type="Pfam" id="PF10120">
    <property type="entry name" value="ThiN"/>
    <property type="match status" value="1"/>
</dbReference>
<dbReference type="GO" id="GO:0003677">
    <property type="term" value="F:DNA binding"/>
    <property type="evidence" value="ECO:0007669"/>
    <property type="project" value="InterPro"/>
</dbReference>
<dbReference type="GeneID" id="36511951"/>
<name>A0A2R4X086_9EURY</name>
<dbReference type="Proteomes" id="UP000244727">
    <property type="component" value="Chromosome"/>
</dbReference>
<dbReference type="SUPFAM" id="SSF53639">
    <property type="entry name" value="AraD/HMP-PK domain-like"/>
    <property type="match status" value="1"/>
</dbReference>
<dbReference type="Pfam" id="PF01381">
    <property type="entry name" value="HTH_3"/>
    <property type="match status" value="1"/>
</dbReference>
<reference evidence="2 3" key="1">
    <citation type="submission" date="2018-04" db="EMBL/GenBank/DDBJ databases">
        <title>Halococcoides cellulosivorans gen. nov., sp. nov., an extremely halophilic cellulose-utilizing haloarchaeon from hypersaline lakes.</title>
        <authorList>
            <person name="Sorokin D.Y."/>
            <person name="Toshchakov S.V."/>
            <person name="Samarov N.I."/>
            <person name="Korzhenkov A."/>
            <person name="Kublanov I.V."/>
        </authorList>
    </citation>
    <scope>NUCLEOTIDE SEQUENCE [LARGE SCALE GENOMIC DNA]</scope>
    <source>
        <strain evidence="2 3">HArcel1</strain>
    </source>
</reference>
<evidence type="ECO:0000259" key="1">
    <source>
        <dbReference type="PROSITE" id="PS50943"/>
    </source>
</evidence>
<gene>
    <name evidence="2" type="ORF">HARCEL1_05550</name>
</gene>
<dbReference type="InterPro" id="IPR019293">
    <property type="entry name" value="ThiN"/>
</dbReference>
<dbReference type="CDD" id="cd00093">
    <property type="entry name" value="HTH_XRE"/>
    <property type="match status" value="1"/>
</dbReference>
<dbReference type="Gene3D" id="3.40.225.10">
    <property type="entry name" value="Class II aldolase/adducin N-terminal domain"/>
    <property type="match status" value="1"/>
</dbReference>
<accession>A0A2R4X086</accession>
<dbReference type="InterPro" id="IPR001387">
    <property type="entry name" value="Cro/C1-type_HTH"/>
</dbReference>
<feature type="domain" description="HTH cro/C1-type" evidence="1">
    <location>
        <begin position="22"/>
        <end position="53"/>
    </location>
</feature>
<proteinExistence type="predicted"/>
<dbReference type="SUPFAM" id="SSF47413">
    <property type="entry name" value="lambda repressor-like DNA-binding domains"/>
    <property type="match status" value="1"/>
</dbReference>
<organism evidence="2 3">
    <name type="scientific">Halococcoides cellulosivorans</name>
    <dbReference type="NCBI Taxonomy" id="1679096"/>
    <lineage>
        <taxon>Archaea</taxon>
        <taxon>Methanobacteriati</taxon>
        <taxon>Methanobacteriota</taxon>
        <taxon>Stenosarchaea group</taxon>
        <taxon>Halobacteria</taxon>
        <taxon>Halobacteriales</taxon>
        <taxon>Haloarculaceae</taxon>
        <taxon>Halococcoides</taxon>
    </lineage>
</organism>
<keyword evidence="3" id="KW-1185">Reference proteome</keyword>
<dbReference type="InterPro" id="IPR036409">
    <property type="entry name" value="Aldolase_II/adducin_N_sf"/>
</dbReference>
<dbReference type="AlphaFoldDB" id="A0A2R4X086"/>
<evidence type="ECO:0000313" key="2">
    <source>
        <dbReference type="EMBL" id="AWB27204.1"/>
    </source>
</evidence>
<dbReference type="InterPro" id="IPR010982">
    <property type="entry name" value="Lambda_DNA-bd_dom_sf"/>
</dbReference>
<dbReference type="KEGG" id="harc:HARCEL1_05550"/>
<dbReference type="PROSITE" id="PS50943">
    <property type="entry name" value="HTH_CROC1"/>
    <property type="match status" value="1"/>
</dbReference>
<protein>
    <submittedName>
        <fullName evidence="2">Transcriptional regulator</fullName>
    </submittedName>
</protein>
<dbReference type="EMBL" id="CP028858">
    <property type="protein sequence ID" value="AWB27204.1"/>
    <property type="molecule type" value="Genomic_DNA"/>
</dbReference>
<dbReference type="PANTHER" id="PTHR40730">
    <property type="entry name" value="TRANSCRIPTIONAL REGULATOR PROTEIN-LIKE PROTEIN"/>
    <property type="match status" value="1"/>
</dbReference>
<dbReference type="Gene3D" id="1.10.260.40">
    <property type="entry name" value="lambda repressor-like DNA-binding domains"/>
    <property type="match status" value="1"/>
</dbReference>
<dbReference type="RefSeq" id="WP_108381573.1">
    <property type="nucleotide sequence ID" value="NZ_CP028858.1"/>
</dbReference>